<evidence type="ECO:0000313" key="2">
    <source>
        <dbReference type="Proteomes" id="UP000683000"/>
    </source>
</evidence>
<sequence length="188" mass="20521">MLQARKVAIRSLQTIPSGSPRCRQTESRHRQSRIPHTMVMTGTGGDGSLANNGEQSDRLLRVLLGLEPRLASEREGHESHIRAPTRLHFKRLKGFKVHRDVVEIAPETSGHHLKIQSSSSGTLHVANKVYKAPKATNKKTLNPSDEGFGDLSTGVDDFAAGVDPEVRDCDAGEQVTLVSKTIVLITNC</sequence>
<dbReference type="OrthoDB" id="10454739at2759"/>
<dbReference type="EMBL" id="JAGFBS010000048">
    <property type="protein sequence ID" value="KAG6370579.1"/>
    <property type="molecule type" value="Genomic_DNA"/>
</dbReference>
<proteinExistence type="predicted"/>
<organism evidence="1 2">
    <name type="scientific">Boletus reticuloceps</name>
    <dbReference type="NCBI Taxonomy" id="495285"/>
    <lineage>
        <taxon>Eukaryota</taxon>
        <taxon>Fungi</taxon>
        <taxon>Dikarya</taxon>
        <taxon>Basidiomycota</taxon>
        <taxon>Agaricomycotina</taxon>
        <taxon>Agaricomycetes</taxon>
        <taxon>Agaricomycetidae</taxon>
        <taxon>Boletales</taxon>
        <taxon>Boletineae</taxon>
        <taxon>Boletaceae</taxon>
        <taxon>Boletoideae</taxon>
        <taxon>Boletus</taxon>
    </lineage>
</organism>
<dbReference type="Proteomes" id="UP000683000">
    <property type="component" value="Unassembled WGS sequence"/>
</dbReference>
<evidence type="ECO:0000313" key="1">
    <source>
        <dbReference type="EMBL" id="KAG6370579.1"/>
    </source>
</evidence>
<comment type="caution">
    <text evidence="1">The sequence shown here is derived from an EMBL/GenBank/DDBJ whole genome shotgun (WGS) entry which is preliminary data.</text>
</comment>
<protein>
    <submittedName>
        <fullName evidence="1">Uncharacterized protein</fullName>
    </submittedName>
</protein>
<accession>A0A8I2YEM7</accession>
<reference evidence="1" key="1">
    <citation type="submission" date="2021-03" db="EMBL/GenBank/DDBJ databases">
        <title>Evolutionary innovations through gain and loss of genes in the ectomycorrhizal Boletales.</title>
        <authorList>
            <person name="Wu G."/>
            <person name="Miyauchi S."/>
            <person name="Morin E."/>
            <person name="Yang Z.-L."/>
            <person name="Xu J."/>
            <person name="Martin F.M."/>
        </authorList>
    </citation>
    <scope>NUCLEOTIDE SEQUENCE</scope>
    <source>
        <strain evidence="1">BR01</strain>
    </source>
</reference>
<gene>
    <name evidence="1" type="ORF">JVT61DRAFT_11376</name>
</gene>
<name>A0A8I2YEM7_9AGAM</name>
<keyword evidence="2" id="KW-1185">Reference proteome</keyword>
<dbReference type="AlphaFoldDB" id="A0A8I2YEM7"/>